<organism evidence="1 2">
    <name type="scientific">Leeuwenhoekiella blandensis (strain CECT 7118 / CCUG 51940 / KCTC 22103 / MED217)</name>
    <name type="common">Flavobacterium sp. (strain MED217)</name>
    <dbReference type="NCBI Taxonomy" id="398720"/>
    <lineage>
        <taxon>Bacteria</taxon>
        <taxon>Pseudomonadati</taxon>
        <taxon>Bacteroidota</taxon>
        <taxon>Flavobacteriia</taxon>
        <taxon>Flavobacteriales</taxon>
        <taxon>Flavobacteriaceae</taxon>
        <taxon>Leeuwenhoekiella</taxon>
    </lineage>
</organism>
<accession>A3XPC7</accession>
<evidence type="ECO:0000313" key="1">
    <source>
        <dbReference type="EMBL" id="EAQ48593.1"/>
    </source>
</evidence>
<dbReference type="eggNOG" id="COG3299">
    <property type="taxonomic scope" value="Bacteria"/>
</dbReference>
<gene>
    <name evidence="1" type="ORF">MED217_08600</name>
</gene>
<dbReference type="RefSeq" id="WP_009780096.1">
    <property type="nucleotide sequence ID" value="NZ_CH672395.1"/>
</dbReference>
<protein>
    <submittedName>
        <fullName evidence="1">Uncharacterized protein</fullName>
    </submittedName>
</protein>
<reference evidence="1 2" key="1">
    <citation type="journal article" date="2007" name="Nature">
        <title>Light stimulates growth of proteorhodopsin-containing marine Flavobacteria.</title>
        <authorList>
            <person name="Gomez-Consarnau L."/>
            <person name="Gonzalez J.M."/>
            <person name="Coll-Llado M."/>
            <person name="Gourdon P."/>
            <person name="Pascher T."/>
            <person name="Neutze R."/>
            <person name="Pedros-Alio C."/>
            <person name="Pinhassi J."/>
        </authorList>
    </citation>
    <scope>NUCLEOTIDE SEQUENCE [LARGE SCALE GENOMIC DNA]</scope>
    <source>
        <strain evidence="1 2">MED217</strain>
    </source>
</reference>
<proteinExistence type="predicted"/>
<dbReference type="Proteomes" id="UP000001601">
    <property type="component" value="Unassembled WGS sequence"/>
</dbReference>
<dbReference type="AlphaFoldDB" id="A3XPC7"/>
<dbReference type="HOGENOM" id="CLU_006486_0_0_10"/>
<comment type="caution">
    <text evidence="1">The sequence shown here is derived from an EMBL/GenBank/DDBJ whole genome shotgun (WGS) entry which is preliminary data.</text>
</comment>
<dbReference type="EMBL" id="AANC01000007">
    <property type="protein sequence ID" value="EAQ48593.1"/>
    <property type="molecule type" value="Genomic_DNA"/>
</dbReference>
<evidence type="ECO:0000313" key="2">
    <source>
        <dbReference type="Proteomes" id="UP000001601"/>
    </source>
</evidence>
<dbReference type="OrthoDB" id="9762853at2"/>
<keyword evidence="2" id="KW-1185">Reference proteome</keyword>
<sequence>MMTATCIDTFLMNLRGTSQAQRSATFLDPKKVNLNDLELTDYMQLAHNFAKEIHFFNTHTPENPTGDWQKFFLAGDAETLQSFLDQAEINKDVTPHLTLFICFLKLLEHSKLRFNAITQRHLDFYYAEVLQIQKKPAQKDQVHLLFELAKNIDQYALPEQTQLLAGKDENNTPRIYETQQTTVLNRATLTSIKSIYKDPTEKVIKASQKTNSFDGVEEDLKENPFWLPFGYPNTFKDRPALPDATLGFAVSASVLKMSSGTRQVCIHTSFDEDQTIAQEALIELINVYITGEKGWLGPFKLQTESLYPEFITSTGVGFIDFAFRIEATEKSIIAYNPEIHSGAYSNENPVVKFELPITSPEAYDLAQQLGDCSLNEVEVAVAVDGLTDLELSNDVGNLSASKPFYPFGPRPFQKSSFKIKCPELYEKNWHEINLRLNWLNLPDDFAAHYMGYRSGTINSSRAYVKSIYNIDSQTDLKELTELSESFTNNPKNLIVESSAHFNAQITIGDENKSFSTIHSKNEHPLFEEASSETDINIKSLSATGIKAEEEAIKISLNTSFYHAQYSKHYALALAAQNAEVIIPNEPYTPLLESLALSYHASQKLDFKSKKIGENAINELKLLQIHPYGIIEDSSLFPKYDQGGFLHLGLTNAKPGNQINLLFEIKEGTENTLKESFAENEKIKWSVLTDEGWKPLSTQEIIRDETDNFLKTGIVTIALPESSTLESSLLPSGHIWLQAHTPRDFDAVCRFLNIHTQVAKAQLATSSTDHLKNGLPAETISKLNTRLAQIKSVKQPYASFNGQTQESQEAYYKRISERLRHKDRALTLWDYEHLVLQHFPDIYKVKCINHTCKTKFKSAGNVTLVVIPNTINKPTYDLFEPRCSTALLNEIQDFLNARSSFFVKPQVINPVYEPITVSLKVKFHKGYDDYYYKNELQEAIKKWLSPWAFEDVSSLIFGVSVIKSMLISHLEQLPYVDYLTDVVLMHQEKAKNEIIPSTPKAILVSAKMHNIALAATSCAIIENQTEISC</sequence>
<dbReference type="STRING" id="398720.MED217_08600"/>
<name>A3XPC7_LEEBM</name>